<sequence length="153" mass="18108">MLEKLMGADSLQLFRSRYTLGKIYFIGFQRSILLSKSENSLNSIAKETEEGRETVTRKEGWKRRHEDGYLEMAQRHLQRSLCPWVSYLPQPYAELEEVSSHVGKVFMARNYEFLAYEASKDRRQPLERMWTCNYNQQKDQSCNHKEITSTKAE</sequence>
<proteinExistence type="evidence at transcript level"/>
<accession>H6U1H1</accession>
<dbReference type="EMBL" id="JN413798">
    <property type="protein sequence ID" value="AFB69507.1"/>
    <property type="molecule type" value="mRNA"/>
</dbReference>
<dbReference type="Pfam" id="PF15199">
    <property type="entry name" value="DAOA"/>
    <property type="match status" value="1"/>
</dbReference>
<organism evidence="1">
    <name type="scientific">Mus musculus</name>
    <name type="common">Mouse</name>
    <dbReference type="NCBI Taxonomy" id="10090"/>
    <lineage>
        <taxon>Eukaryota</taxon>
        <taxon>Metazoa</taxon>
        <taxon>Chordata</taxon>
        <taxon>Craniata</taxon>
        <taxon>Vertebrata</taxon>
        <taxon>Euteleostomi</taxon>
        <taxon>Mammalia</taxon>
        <taxon>Eutheria</taxon>
        <taxon>Euarchontoglires</taxon>
        <taxon>Glires</taxon>
        <taxon>Rodentia</taxon>
        <taxon>Myomorpha</taxon>
        <taxon>Muroidea</taxon>
        <taxon>Muridae</taxon>
        <taxon>Murinae</taxon>
        <taxon>Mus</taxon>
        <taxon>Mus</taxon>
    </lineage>
</organism>
<name>H6U1H1_MOUSE</name>
<protein>
    <submittedName>
        <fullName evidence="1">Schizophrenia-and bipolar disorder-associated protein G72 isoform 6</fullName>
    </submittedName>
</protein>
<reference evidence="1" key="1">
    <citation type="submission" date="2011-07" db="EMBL/GenBank/DDBJ databases">
        <title>Expression and behavioral effects of G72/G30 gene in transgenic mice.</title>
        <authorList>
            <person name="Cheng L."/>
            <person name="Gershon E.S."/>
            <person name="Liu C."/>
        </authorList>
    </citation>
    <scope>NUCLEOTIDE SEQUENCE</scope>
    <source>
        <strain evidence="1">B6CBAF1/J</strain>
        <tissue evidence="1">Parietal cortex</tissue>
    </source>
</reference>
<dbReference type="InterPro" id="IPR027929">
    <property type="entry name" value="DAOA"/>
</dbReference>
<dbReference type="AlphaFoldDB" id="H6U1H1"/>
<evidence type="ECO:0000313" key="1">
    <source>
        <dbReference type="EMBL" id="AFB69507.1"/>
    </source>
</evidence>